<feature type="non-terminal residue" evidence="5">
    <location>
        <position position="73"/>
    </location>
</feature>
<dbReference type="GO" id="GO:0000981">
    <property type="term" value="F:DNA-binding transcription factor activity, RNA polymerase II-specific"/>
    <property type="evidence" value="ECO:0007669"/>
    <property type="project" value="TreeGrafter"/>
</dbReference>
<evidence type="ECO:0000259" key="4">
    <source>
        <dbReference type="PROSITE" id="PS50118"/>
    </source>
</evidence>
<dbReference type="PANTHER" id="PTHR45789:SF2">
    <property type="entry name" value="FI18025P1"/>
    <property type="match status" value="1"/>
</dbReference>
<gene>
    <name evidence="5" type="ORF">LAESUDRAFT_628783</name>
</gene>
<dbReference type="Proteomes" id="UP000076871">
    <property type="component" value="Unassembled WGS sequence"/>
</dbReference>
<keyword evidence="2 3" id="KW-0539">Nucleus</keyword>
<dbReference type="Gene3D" id="1.10.30.10">
    <property type="entry name" value="High mobility group box domain"/>
    <property type="match status" value="1"/>
</dbReference>
<evidence type="ECO:0000256" key="1">
    <source>
        <dbReference type="ARBA" id="ARBA00023125"/>
    </source>
</evidence>
<evidence type="ECO:0000256" key="3">
    <source>
        <dbReference type="PROSITE-ProRule" id="PRU00267"/>
    </source>
</evidence>
<accession>A0A165E4C3</accession>
<dbReference type="InterPro" id="IPR036910">
    <property type="entry name" value="HMG_box_dom_sf"/>
</dbReference>
<feature type="non-terminal residue" evidence="5">
    <location>
        <position position="1"/>
    </location>
</feature>
<dbReference type="SMART" id="SM00398">
    <property type="entry name" value="HMG"/>
    <property type="match status" value="1"/>
</dbReference>
<keyword evidence="1 3" id="KW-0238">DNA-binding</keyword>
<proteinExistence type="predicted"/>
<dbReference type="GO" id="GO:0000978">
    <property type="term" value="F:RNA polymerase II cis-regulatory region sequence-specific DNA binding"/>
    <property type="evidence" value="ECO:0007669"/>
    <property type="project" value="TreeGrafter"/>
</dbReference>
<dbReference type="Pfam" id="PF00505">
    <property type="entry name" value="HMG_box"/>
    <property type="match status" value="1"/>
</dbReference>
<dbReference type="CDD" id="cd01389">
    <property type="entry name" value="HMG-box_ROX1-like"/>
    <property type="match status" value="1"/>
</dbReference>
<keyword evidence="6" id="KW-1185">Reference proteome</keyword>
<dbReference type="RefSeq" id="XP_040763961.1">
    <property type="nucleotide sequence ID" value="XM_040903370.1"/>
</dbReference>
<dbReference type="EMBL" id="KV427625">
    <property type="protein sequence ID" value="KZT06221.1"/>
    <property type="molecule type" value="Genomic_DNA"/>
</dbReference>
<protein>
    <recommendedName>
        <fullName evidence="4">HMG box domain-containing protein</fullName>
    </recommendedName>
</protein>
<dbReference type="GO" id="GO:0005634">
    <property type="term" value="C:nucleus"/>
    <property type="evidence" value="ECO:0007669"/>
    <property type="project" value="UniProtKB-UniRule"/>
</dbReference>
<feature type="DNA-binding region" description="HMG box" evidence="3">
    <location>
        <begin position="1"/>
        <end position="70"/>
    </location>
</feature>
<evidence type="ECO:0000313" key="5">
    <source>
        <dbReference type="EMBL" id="KZT06221.1"/>
    </source>
</evidence>
<dbReference type="InterPro" id="IPR009071">
    <property type="entry name" value="HMG_box_dom"/>
</dbReference>
<reference evidence="5 6" key="1">
    <citation type="journal article" date="2016" name="Mol. Biol. Evol.">
        <title>Comparative Genomics of Early-Diverging Mushroom-Forming Fungi Provides Insights into the Origins of Lignocellulose Decay Capabilities.</title>
        <authorList>
            <person name="Nagy L.G."/>
            <person name="Riley R."/>
            <person name="Tritt A."/>
            <person name="Adam C."/>
            <person name="Daum C."/>
            <person name="Floudas D."/>
            <person name="Sun H."/>
            <person name="Yadav J.S."/>
            <person name="Pangilinan J."/>
            <person name="Larsson K.H."/>
            <person name="Matsuura K."/>
            <person name="Barry K."/>
            <person name="Labutti K."/>
            <person name="Kuo R."/>
            <person name="Ohm R.A."/>
            <person name="Bhattacharya S.S."/>
            <person name="Shirouzu T."/>
            <person name="Yoshinaga Y."/>
            <person name="Martin F.M."/>
            <person name="Grigoriev I.V."/>
            <person name="Hibbett D.S."/>
        </authorList>
    </citation>
    <scope>NUCLEOTIDE SEQUENCE [LARGE SCALE GENOMIC DNA]</scope>
    <source>
        <strain evidence="5 6">93-53</strain>
    </source>
</reference>
<feature type="domain" description="HMG box" evidence="4">
    <location>
        <begin position="1"/>
        <end position="70"/>
    </location>
</feature>
<dbReference type="InterPro" id="IPR051356">
    <property type="entry name" value="SOX/SOX-like_TF"/>
</dbReference>
<name>A0A165E4C3_9APHY</name>
<dbReference type="PROSITE" id="PS50118">
    <property type="entry name" value="HMG_BOX_2"/>
    <property type="match status" value="1"/>
</dbReference>
<dbReference type="GeneID" id="63820401"/>
<dbReference type="OrthoDB" id="6247875at2759"/>
<dbReference type="STRING" id="1314785.A0A165E4C3"/>
<dbReference type="AlphaFoldDB" id="A0A165E4C3"/>
<dbReference type="SUPFAM" id="SSF47095">
    <property type="entry name" value="HMG-box"/>
    <property type="match status" value="1"/>
</dbReference>
<sequence length="73" mass="8733">IPRPPNAFMLYRSHLCAKEKIKGTVVNNYCHISRIAATIWRDLPETERAPYRRWAEVVKRRHAEQHPDYKYSP</sequence>
<dbReference type="PANTHER" id="PTHR45789">
    <property type="entry name" value="FI18025P1"/>
    <property type="match status" value="1"/>
</dbReference>
<dbReference type="InParanoid" id="A0A165E4C3"/>
<evidence type="ECO:0000313" key="6">
    <source>
        <dbReference type="Proteomes" id="UP000076871"/>
    </source>
</evidence>
<evidence type="ECO:0000256" key="2">
    <source>
        <dbReference type="ARBA" id="ARBA00023242"/>
    </source>
</evidence>
<organism evidence="5 6">
    <name type="scientific">Laetiporus sulphureus 93-53</name>
    <dbReference type="NCBI Taxonomy" id="1314785"/>
    <lineage>
        <taxon>Eukaryota</taxon>
        <taxon>Fungi</taxon>
        <taxon>Dikarya</taxon>
        <taxon>Basidiomycota</taxon>
        <taxon>Agaricomycotina</taxon>
        <taxon>Agaricomycetes</taxon>
        <taxon>Polyporales</taxon>
        <taxon>Laetiporus</taxon>
    </lineage>
</organism>